<keyword evidence="4 6" id="KW-1133">Transmembrane helix</keyword>
<dbReference type="Gene3D" id="2.40.50.100">
    <property type="match status" value="1"/>
</dbReference>
<organism evidence="7 8">
    <name type="scientific">Streptomyces radiopugnans</name>
    <dbReference type="NCBI Taxonomy" id="403935"/>
    <lineage>
        <taxon>Bacteria</taxon>
        <taxon>Bacillati</taxon>
        <taxon>Actinomycetota</taxon>
        <taxon>Actinomycetes</taxon>
        <taxon>Kitasatosporales</taxon>
        <taxon>Streptomycetaceae</taxon>
        <taxon>Streptomyces</taxon>
    </lineage>
</organism>
<dbReference type="PANTHER" id="PTHR30386:SF26">
    <property type="entry name" value="TRANSPORT PROTEIN COMB"/>
    <property type="match status" value="1"/>
</dbReference>
<dbReference type="InterPro" id="IPR050739">
    <property type="entry name" value="MFP"/>
</dbReference>
<evidence type="ECO:0000256" key="5">
    <source>
        <dbReference type="ARBA" id="ARBA00023136"/>
    </source>
</evidence>
<comment type="similarity">
    <text evidence="2">Belongs to the membrane fusion protein (MFP) (TC 8.A.1) family.</text>
</comment>
<dbReference type="SUPFAM" id="SSF51230">
    <property type="entry name" value="Single hybrid motif"/>
    <property type="match status" value="1"/>
</dbReference>
<protein>
    <submittedName>
        <fullName evidence="7">Biotin carboxyl carrier protein</fullName>
    </submittedName>
</protein>
<proteinExistence type="inferred from homology"/>
<keyword evidence="5 6" id="KW-0472">Membrane</keyword>
<evidence type="ECO:0000313" key="8">
    <source>
        <dbReference type="Proteomes" id="UP000199055"/>
    </source>
</evidence>
<evidence type="ECO:0000256" key="4">
    <source>
        <dbReference type="ARBA" id="ARBA00022989"/>
    </source>
</evidence>
<dbReference type="InterPro" id="IPR011053">
    <property type="entry name" value="Single_hybrid_motif"/>
</dbReference>
<reference evidence="7 8" key="1">
    <citation type="submission" date="2016-10" db="EMBL/GenBank/DDBJ databases">
        <authorList>
            <person name="de Groot N.N."/>
        </authorList>
    </citation>
    <scope>NUCLEOTIDE SEQUENCE [LARGE SCALE GENOMIC DNA]</scope>
    <source>
        <strain evidence="7 8">CGMCC 4.3519</strain>
    </source>
</reference>
<name>A0A1H9HUE7_9ACTN</name>
<accession>A0A1H9HUE7</accession>
<dbReference type="RefSeq" id="WP_093661506.1">
    <property type="nucleotide sequence ID" value="NZ_FOET01000012.1"/>
</dbReference>
<dbReference type="PANTHER" id="PTHR30386">
    <property type="entry name" value="MEMBRANE FUSION SUBUNIT OF EMRAB-TOLC MULTIDRUG EFFLUX PUMP"/>
    <property type="match status" value="1"/>
</dbReference>
<sequence length="268" mass="28190">MQFRKKALSKLQSPEELDLPVRFARPQGRLALAVTVVVMAVAGLWAVNGSVSAKLDAPGLLARPGGSYTLQSPISGQVTEVFAEEGELLRPDAPLLKVRTAQGDRAVRAVAGGRLTALVAGTGSVVRTGADVATVERVDDPDDPLVAVLYVPGDSGAAITEGARVDLEVQSAPQEEFGVLRGRVGQVGRAPQTERRIAAFLGDARLAAEFARQGSPVAVLVELERSSATESGYLWSSEDGPPHALESRTPVTGAIHLPAQRPVEWLLP</sequence>
<dbReference type="Proteomes" id="UP000199055">
    <property type="component" value="Unassembled WGS sequence"/>
</dbReference>
<keyword evidence="3 6" id="KW-0812">Transmembrane</keyword>
<dbReference type="EMBL" id="FOET01000012">
    <property type="protein sequence ID" value="SEQ65941.1"/>
    <property type="molecule type" value="Genomic_DNA"/>
</dbReference>
<dbReference type="AlphaFoldDB" id="A0A1H9HUE7"/>
<keyword evidence="8" id="KW-1185">Reference proteome</keyword>
<gene>
    <name evidence="7" type="ORF">SAMN05216481_11234</name>
</gene>
<dbReference type="GO" id="GO:0016020">
    <property type="term" value="C:membrane"/>
    <property type="evidence" value="ECO:0007669"/>
    <property type="project" value="UniProtKB-SubCell"/>
</dbReference>
<dbReference type="STRING" id="403935.SAMN05216481_11234"/>
<evidence type="ECO:0000256" key="3">
    <source>
        <dbReference type="ARBA" id="ARBA00022692"/>
    </source>
</evidence>
<evidence type="ECO:0000256" key="1">
    <source>
        <dbReference type="ARBA" id="ARBA00004167"/>
    </source>
</evidence>
<evidence type="ECO:0000256" key="2">
    <source>
        <dbReference type="ARBA" id="ARBA00009477"/>
    </source>
</evidence>
<evidence type="ECO:0000256" key="6">
    <source>
        <dbReference type="SAM" id="Phobius"/>
    </source>
</evidence>
<comment type="subcellular location">
    <subcellularLocation>
        <location evidence="1">Membrane</location>
        <topology evidence="1">Single-pass membrane protein</topology>
    </subcellularLocation>
</comment>
<feature type="transmembrane region" description="Helical" evidence="6">
    <location>
        <begin position="30"/>
        <end position="47"/>
    </location>
</feature>
<evidence type="ECO:0000313" key="7">
    <source>
        <dbReference type="EMBL" id="SEQ65941.1"/>
    </source>
</evidence>